<feature type="chain" id="PRO_5007778402" description="Parvulin-like PPIase" evidence="9">
    <location>
        <begin position="30"/>
        <end position="287"/>
    </location>
</feature>
<dbReference type="PANTHER" id="PTHR47245">
    <property type="entry name" value="PEPTIDYLPROLYL ISOMERASE"/>
    <property type="match status" value="1"/>
</dbReference>
<evidence type="ECO:0000313" key="11">
    <source>
        <dbReference type="EMBL" id="CTQ77216.1"/>
    </source>
</evidence>
<dbReference type="PROSITE" id="PS50096">
    <property type="entry name" value="IQ"/>
    <property type="match status" value="1"/>
</dbReference>
<reference evidence="12" key="1">
    <citation type="submission" date="2015-07" db="EMBL/GenBank/DDBJ databases">
        <authorList>
            <person name="Rodrigo-Torres Lidia"/>
            <person name="Arahal R.David."/>
        </authorList>
    </citation>
    <scope>NUCLEOTIDE SEQUENCE [LARGE SCALE GENOMIC DNA]</scope>
    <source>
        <strain evidence="12">CECT 5112</strain>
    </source>
</reference>
<feature type="signal peptide" evidence="9">
    <location>
        <begin position="1"/>
        <end position="29"/>
    </location>
</feature>
<dbReference type="InterPro" id="IPR000297">
    <property type="entry name" value="PPIase_PpiC"/>
</dbReference>
<dbReference type="InterPro" id="IPR046357">
    <property type="entry name" value="PPIase_dom_sf"/>
</dbReference>
<keyword evidence="8 11" id="KW-0413">Isomerase</keyword>
<evidence type="ECO:0000256" key="8">
    <source>
        <dbReference type="PROSITE-ProRule" id="PRU00278"/>
    </source>
</evidence>
<dbReference type="PROSITE" id="PS01096">
    <property type="entry name" value="PPIC_PPIASE_1"/>
    <property type="match status" value="1"/>
</dbReference>
<comment type="similarity">
    <text evidence="2">Belongs to the PpiC/parvulin rotamase family.</text>
</comment>
<dbReference type="RefSeq" id="WP_055673988.1">
    <property type="nucleotide sequence ID" value="NZ_CXWD01000032.1"/>
</dbReference>
<dbReference type="AlphaFoldDB" id="A0A0M7AS18"/>
<accession>A0A0M7AS18</accession>
<keyword evidence="9" id="KW-0732">Signal</keyword>
<dbReference type="PROSITE" id="PS50198">
    <property type="entry name" value="PPIC_PPIASE_2"/>
    <property type="match status" value="1"/>
</dbReference>
<dbReference type="EMBL" id="CXWD01000032">
    <property type="protein sequence ID" value="CTQ77216.1"/>
    <property type="molecule type" value="Genomic_DNA"/>
</dbReference>
<dbReference type="Gene3D" id="1.10.8.1040">
    <property type="match status" value="1"/>
</dbReference>
<evidence type="ECO:0000313" key="12">
    <source>
        <dbReference type="Proteomes" id="UP000053235"/>
    </source>
</evidence>
<dbReference type="InterPro" id="IPR050245">
    <property type="entry name" value="PrsA_foldase"/>
</dbReference>
<dbReference type="Proteomes" id="UP000053235">
    <property type="component" value="Unassembled WGS sequence"/>
</dbReference>
<evidence type="ECO:0000256" key="3">
    <source>
        <dbReference type="ARBA" id="ARBA00013194"/>
    </source>
</evidence>
<evidence type="ECO:0000256" key="1">
    <source>
        <dbReference type="ARBA" id="ARBA00000971"/>
    </source>
</evidence>
<evidence type="ECO:0000259" key="10">
    <source>
        <dbReference type="PROSITE" id="PS50198"/>
    </source>
</evidence>
<sequence>MLRNSMRRPIKALAVSIMALTLGSASLSAAEPDDVVAKVGDAVITEADIAFAAQDLGQELQRFPAAQWRQLLLDVMIDMELLALAAKNDGLDQDPDFKKQLEFLELRALRNAYLGQKINASITDADVKTAYDKEFADFEGPEEINARHILVEDKAAAEALITELDGGADFAELAKEKSTGPSGPNGGDLGYFAKGQMVPPFEEAAFALEPGSFTKEPVETQFGWHIIKVEDKRRQEKPALDTVEANLRQQLARERYEARMVELKDEYAVEILDEQLANADAEKPAAE</sequence>
<dbReference type="PANTHER" id="PTHR47245:SF2">
    <property type="entry name" value="PEPTIDYL-PROLYL CIS-TRANS ISOMERASE HP_0175-RELATED"/>
    <property type="match status" value="1"/>
</dbReference>
<proteinExistence type="inferred from homology"/>
<dbReference type="Gene3D" id="3.10.50.40">
    <property type="match status" value="1"/>
</dbReference>
<dbReference type="InterPro" id="IPR023058">
    <property type="entry name" value="PPIase_PpiC_CS"/>
</dbReference>
<dbReference type="EC" id="5.2.1.8" evidence="3"/>
<evidence type="ECO:0000256" key="2">
    <source>
        <dbReference type="ARBA" id="ARBA00007656"/>
    </source>
</evidence>
<gene>
    <name evidence="11" type="primary">cbf2</name>
    <name evidence="11" type="ORF">LAX5112_04839</name>
</gene>
<evidence type="ECO:0000256" key="5">
    <source>
        <dbReference type="ARBA" id="ARBA00023110"/>
    </source>
</evidence>
<protein>
    <recommendedName>
        <fullName evidence="4">Parvulin-like PPIase</fullName>
        <ecNumber evidence="3">5.2.1.8</ecNumber>
    </recommendedName>
    <alternativeName>
        <fullName evidence="6">Peptidyl-prolyl cis-trans isomerase plp</fullName>
    </alternativeName>
    <alternativeName>
        <fullName evidence="7">Rotamase plp</fullName>
    </alternativeName>
</protein>
<keyword evidence="12" id="KW-1185">Reference proteome</keyword>
<dbReference type="GO" id="GO:0003755">
    <property type="term" value="F:peptidyl-prolyl cis-trans isomerase activity"/>
    <property type="evidence" value="ECO:0007669"/>
    <property type="project" value="UniProtKB-KW"/>
</dbReference>
<evidence type="ECO:0000256" key="4">
    <source>
        <dbReference type="ARBA" id="ARBA00018370"/>
    </source>
</evidence>
<keyword evidence="5 8" id="KW-0697">Rotamase</keyword>
<feature type="domain" description="PpiC" evidence="10">
    <location>
        <begin position="141"/>
        <end position="231"/>
    </location>
</feature>
<name>A0A0M7AS18_9HYPH</name>
<dbReference type="STRING" id="388408.LAX5112_04839"/>
<comment type="catalytic activity">
    <reaction evidence="1">
        <text>[protein]-peptidylproline (omega=180) = [protein]-peptidylproline (omega=0)</text>
        <dbReference type="Rhea" id="RHEA:16237"/>
        <dbReference type="Rhea" id="RHEA-COMP:10747"/>
        <dbReference type="Rhea" id="RHEA-COMP:10748"/>
        <dbReference type="ChEBI" id="CHEBI:83833"/>
        <dbReference type="ChEBI" id="CHEBI:83834"/>
        <dbReference type="EC" id="5.2.1.8"/>
    </reaction>
</comment>
<dbReference type="SUPFAM" id="SSF54534">
    <property type="entry name" value="FKBP-like"/>
    <property type="match status" value="1"/>
</dbReference>
<organism evidence="11 12">
    <name type="scientific">Roseibium alexandrii</name>
    <dbReference type="NCBI Taxonomy" id="388408"/>
    <lineage>
        <taxon>Bacteria</taxon>
        <taxon>Pseudomonadati</taxon>
        <taxon>Pseudomonadota</taxon>
        <taxon>Alphaproteobacteria</taxon>
        <taxon>Hyphomicrobiales</taxon>
        <taxon>Stappiaceae</taxon>
        <taxon>Roseibium</taxon>
    </lineage>
</organism>
<evidence type="ECO:0000256" key="7">
    <source>
        <dbReference type="ARBA" id="ARBA00031484"/>
    </source>
</evidence>
<dbReference type="Pfam" id="PF13616">
    <property type="entry name" value="Rotamase_3"/>
    <property type="match status" value="1"/>
</dbReference>
<evidence type="ECO:0000256" key="9">
    <source>
        <dbReference type="SAM" id="SignalP"/>
    </source>
</evidence>
<evidence type="ECO:0000256" key="6">
    <source>
        <dbReference type="ARBA" id="ARBA00030642"/>
    </source>
</evidence>